<protein>
    <submittedName>
        <fullName evidence="1">Uncharacterized protein</fullName>
    </submittedName>
</protein>
<reference evidence="1" key="2">
    <citation type="submission" date="2022-06" db="UniProtKB">
        <authorList>
            <consortium name="EnsemblMetazoa"/>
        </authorList>
    </citation>
    <scope>IDENTIFICATION</scope>
    <source>
        <strain evidence="1">PS312</strain>
    </source>
</reference>
<organism evidence="1 2">
    <name type="scientific">Pristionchus pacificus</name>
    <name type="common">Parasitic nematode worm</name>
    <dbReference type="NCBI Taxonomy" id="54126"/>
    <lineage>
        <taxon>Eukaryota</taxon>
        <taxon>Metazoa</taxon>
        <taxon>Ecdysozoa</taxon>
        <taxon>Nematoda</taxon>
        <taxon>Chromadorea</taxon>
        <taxon>Rhabditida</taxon>
        <taxon>Rhabditina</taxon>
        <taxon>Diplogasteromorpha</taxon>
        <taxon>Diplogasteroidea</taxon>
        <taxon>Neodiplogasteridae</taxon>
        <taxon>Pristionchus</taxon>
    </lineage>
</organism>
<keyword evidence="2" id="KW-1185">Reference proteome</keyword>
<gene>
    <name evidence="1" type="primary">WBGene00203106</name>
</gene>
<accession>A0A2A6BVL6</accession>
<evidence type="ECO:0000313" key="2">
    <source>
        <dbReference type="Proteomes" id="UP000005239"/>
    </source>
</evidence>
<name>A0A2A6BVL6_PRIPA</name>
<dbReference type="AlphaFoldDB" id="A0A2A6BVL6"/>
<dbReference type="EnsemblMetazoa" id="PPA30238.1">
    <property type="protein sequence ID" value="PPA30238.1"/>
    <property type="gene ID" value="WBGene00203106"/>
</dbReference>
<evidence type="ECO:0000313" key="1">
    <source>
        <dbReference type="EnsemblMetazoa" id="PPA30238.1"/>
    </source>
</evidence>
<dbReference type="Proteomes" id="UP000005239">
    <property type="component" value="Unassembled WGS sequence"/>
</dbReference>
<reference evidence="2" key="1">
    <citation type="journal article" date="2008" name="Nat. Genet.">
        <title>The Pristionchus pacificus genome provides a unique perspective on nematode lifestyle and parasitism.</title>
        <authorList>
            <person name="Dieterich C."/>
            <person name="Clifton S.W."/>
            <person name="Schuster L.N."/>
            <person name="Chinwalla A."/>
            <person name="Delehaunty K."/>
            <person name="Dinkelacker I."/>
            <person name="Fulton L."/>
            <person name="Fulton R."/>
            <person name="Godfrey J."/>
            <person name="Minx P."/>
            <person name="Mitreva M."/>
            <person name="Roeseler W."/>
            <person name="Tian H."/>
            <person name="Witte H."/>
            <person name="Yang S.P."/>
            <person name="Wilson R.K."/>
            <person name="Sommer R.J."/>
        </authorList>
    </citation>
    <scope>NUCLEOTIDE SEQUENCE [LARGE SCALE GENOMIC DNA]</scope>
    <source>
        <strain evidence="2">PS312</strain>
    </source>
</reference>
<sequence>MPNDRWWVIRTSAREFINEKIASRSELICLFEDMYRMCFTVATRPVDEGRCHYFTVDTSGLSSVFSSRRLASQQLQLLRHCISQSGRPNGCKCGSRRLRIIVLVNIDDRR</sequence>
<proteinExistence type="predicted"/>
<accession>A0A8R1YMI8</accession>